<protein>
    <submittedName>
        <fullName evidence="1">Uncharacterized protein</fullName>
    </submittedName>
</protein>
<dbReference type="HOGENOM" id="CLU_2387475_0_0_1"/>
<keyword evidence="2" id="KW-1185">Reference proteome</keyword>
<sequence>MSNIVKLRQHASLTADTNFNNTIFSGAEHSISSFSNVAVHNYLVPLHVANWTSSYDKILPYDTILMTVIGAPSPTRSHYLRGGVWSPTGLLRGR</sequence>
<dbReference type="Proteomes" id="UP000053989">
    <property type="component" value="Unassembled WGS sequence"/>
</dbReference>
<evidence type="ECO:0000313" key="2">
    <source>
        <dbReference type="Proteomes" id="UP000053989"/>
    </source>
</evidence>
<evidence type="ECO:0000313" key="1">
    <source>
        <dbReference type="EMBL" id="KIM69141.1"/>
    </source>
</evidence>
<dbReference type="EMBL" id="KN822007">
    <property type="protein sequence ID" value="KIM69141.1"/>
    <property type="molecule type" value="Genomic_DNA"/>
</dbReference>
<reference evidence="2" key="2">
    <citation type="submission" date="2015-01" db="EMBL/GenBank/DDBJ databases">
        <title>Evolutionary Origins and Diversification of the Mycorrhizal Mutualists.</title>
        <authorList>
            <consortium name="DOE Joint Genome Institute"/>
            <consortium name="Mycorrhizal Genomics Consortium"/>
            <person name="Kohler A."/>
            <person name="Kuo A."/>
            <person name="Nagy L.G."/>
            <person name="Floudas D."/>
            <person name="Copeland A."/>
            <person name="Barry K.W."/>
            <person name="Cichocki N."/>
            <person name="Veneault-Fourrey C."/>
            <person name="LaButti K."/>
            <person name="Lindquist E.A."/>
            <person name="Lipzen A."/>
            <person name="Lundell T."/>
            <person name="Morin E."/>
            <person name="Murat C."/>
            <person name="Riley R."/>
            <person name="Ohm R."/>
            <person name="Sun H."/>
            <person name="Tunlid A."/>
            <person name="Henrissat B."/>
            <person name="Grigoriev I.V."/>
            <person name="Hibbett D.S."/>
            <person name="Martin F."/>
        </authorList>
    </citation>
    <scope>NUCLEOTIDE SEQUENCE [LARGE SCALE GENOMIC DNA]</scope>
    <source>
        <strain evidence="2">Foug A</strain>
    </source>
</reference>
<accession>A0A0C3EMU1</accession>
<organism evidence="1 2">
    <name type="scientific">Scleroderma citrinum Foug A</name>
    <dbReference type="NCBI Taxonomy" id="1036808"/>
    <lineage>
        <taxon>Eukaryota</taxon>
        <taxon>Fungi</taxon>
        <taxon>Dikarya</taxon>
        <taxon>Basidiomycota</taxon>
        <taxon>Agaricomycotina</taxon>
        <taxon>Agaricomycetes</taxon>
        <taxon>Agaricomycetidae</taxon>
        <taxon>Boletales</taxon>
        <taxon>Sclerodermatineae</taxon>
        <taxon>Sclerodermataceae</taxon>
        <taxon>Scleroderma</taxon>
    </lineage>
</organism>
<proteinExistence type="predicted"/>
<dbReference type="InParanoid" id="A0A0C3EMU1"/>
<dbReference type="AlphaFoldDB" id="A0A0C3EMU1"/>
<reference evidence="1 2" key="1">
    <citation type="submission" date="2014-04" db="EMBL/GenBank/DDBJ databases">
        <authorList>
            <consortium name="DOE Joint Genome Institute"/>
            <person name="Kuo A."/>
            <person name="Kohler A."/>
            <person name="Nagy L.G."/>
            <person name="Floudas D."/>
            <person name="Copeland A."/>
            <person name="Barry K.W."/>
            <person name="Cichocki N."/>
            <person name="Veneault-Fourrey C."/>
            <person name="LaButti K."/>
            <person name="Lindquist E.A."/>
            <person name="Lipzen A."/>
            <person name="Lundell T."/>
            <person name="Morin E."/>
            <person name="Murat C."/>
            <person name="Sun H."/>
            <person name="Tunlid A."/>
            <person name="Henrissat B."/>
            <person name="Grigoriev I.V."/>
            <person name="Hibbett D.S."/>
            <person name="Martin F."/>
            <person name="Nordberg H.P."/>
            <person name="Cantor M.N."/>
            <person name="Hua S.X."/>
        </authorList>
    </citation>
    <scope>NUCLEOTIDE SEQUENCE [LARGE SCALE GENOMIC DNA]</scope>
    <source>
        <strain evidence="1 2">Foug A</strain>
    </source>
</reference>
<gene>
    <name evidence="1" type="ORF">SCLCIDRAFT_822115</name>
</gene>
<name>A0A0C3EMU1_9AGAM</name>